<keyword evidence="5" id="KW-1185">Reference proteome</keyword>
<keyword evidence="2" id="KW-0378">Hydrolase</keyword>
<dbReference type="GO" id="GO:0006508">
    <property type="term" value="P:proteolysis"/>
    <property type="evidence" value="ECO:0007669"/>
    <property type="project" value="InterPro"/>
</dbReference>
<dbReference type="Proteomes" id="UP000790833">
    <property type="component" value="Unassembled WGS sequence"/>
</dbReference>
<accession>A0A9P7V8C8</accession>
<evidence type="ECO:0000256" key="1">
    <source>
        <dbReference type="ARBA" id="ARBA00010088"/>
    </source>
</evidence>
<protein>
    <recommendedName>
        <fullName evidence="3">AB hydrolase-1 domain-containing protein</fullName>
    </recommendedName>
</protein>
<dbReference type="AlphaFoldDB" id="A0A9P7V8C8"/>
<reference evidence="4" key="1">
    <citation type="submission" date="2021-03" db="EMBL/GenBank/DDBJ databases">
        <authorList>
            <person name="Palmer J.M."/>
        </authorList>
    </citation>
    <scope>NUCLEOTIDE SEQUENCE</scope>
    <source>
        <strain evidence="4">ARV_011</strain>
    </source>
</reference>
<dbReference type="InterPro" id="IPR002410">
    <property type="entry name" value="Peptidase_S33"/>
</dbReference>
<comment type="caution">
    <text evidence="4">The sequence shown here is derived from an EMBL/GenBank/DDBJ whole genome shotgun (WGS) entry which is preliminary data.</text>
</comment>
<comment type="similarity">
    <text evidence="1">Belongs to the peptidase S33 family.</text>
</comment>
<dbReference type="RefSeq" id="XP_043048291.1">
    <property type="nucleotide sequence ID" value="XM_043192319.1"/>
</dbReference>
<dbReference type="OrthoDB" id="1898734at2759"/>
<proteinExistence type="inferred from homology"/>
<evidence type="ECO:0000313" key="4">
    <source>
        <dbReference type="EMBL" id="KAG7192741.1"/>
    </source>
</evidence>
<dbReference type="InterPro" id="IPR000073">
    <property type="entry name" value="AB_hydrolase_1"/>
</dbReference>
<gene>
    <name evidence="4" type="ORF">KQ657_001524</name>
</gene>
<dbReference type="GO" id="GO:0008233">
    <property type="term" value="F:peptidase activity"/>
    <property type="evidence" value="ECO:0007669"/>
    <property type="project" value="InterPro"/>
</dbReference>
<dbReference type="Pfam" id="PF00561">
    <property type="entry name" value="Abhydrolase_1"/>
    <property type="match status" value="1"/>
</dbReference>
<evidence type="ECO:0000256" key="2">
    <source>
        <dbReference type="ARBA" id="ARBA00022801"/>
    </source>
</evidence>
<dbReference type="InterPro" id="IPR029058">
    <property type="entry name" value="AB_hydrolase_fold"/>
</dbReference>
<dbReference type="PRINTS" id="PR00793">
    <property type="entry name" value="PROAMNOPTASE"/>
</dbReference>
<dbReference type="PANTHER" id="PTHR43248:SF2">
    <property type="entry name" value="PROLYL AMINOPEPTIDASE"/>
    <property type="match status" value="1"/>
</dbReference>
<sequence length="473" mass="53855">MTFEIMDYTKTNGILNHRIRFELPLNYSDSQDRREITIVATLTQLYDEAKHGDTDLAAVLPLLKNAKVIAYLQGGPGFPCTVPFAKSSFAKPLLEKDYVIIYIDQRGTGLSTPIEVGTLDVLVPRDSGTTDQDYAQQQMEYLLHFRADSIVEDFESIRTMLLGEDLKWSILGQSYGGFCSFTYLSTHAKSLKLVLITGGVPPINYGPDDVYKATYQRTKDRNVHYYNKYPGDVARVRDILEYLDSNNVTLPNGGTLSVERFQLLGIDFGHSGGTDELHQTVLKFHYDLELFGKPTYKTLYNIQNASSFDTNIIYALFQEAIYLDGNNKAVLQSNWSAERLRATETNYVFKKDADGPIYFTGEMVYKSMFDDYTELKPLKTLAHLLHKNEHWSPLYDVNTLEKLKFTDVPIVAATYYNDQYVDFDLTNKVKQQVFKGNGNLRQYITSNQFHDGLRLDSECVVGALLRLLESEVD</sequence>
<name>A0A9P7V8C8_9ASCO</name>
<organism evidence="4 5">
    <name type="scientific">Scheffersomyces spartinae</name>
    <dbReference type="NCBI Taxonomy" id="45513"/>
    <lineage>
        <taxon>Eukaryota</taxon>
        <taxon>Fungi</taxon>
        <taxon>Dikarya</taxon>
        <taxon>Ascomycota</taxon>
        <taxon>Saccharomycotina</taxon>
        <taxon>Pichiomycetes</taxon>
        <taxon>Debaryomycetaceae</taxon>
        <taxon>Scheffersomyces</taxon>
    </lineage>
</organism>
<dbReference type="Gene3D" id="3.40.50.1820">
    <property type="entry name" value="alpha/beta hydrolase"/>
    <property type="match status" value="1"/>
</dbReference>
<dbReference type="PANTHER" id="PTHR43248">
    <property type="entry name" value="2-SUCCINYL-6-HYDROXY-2,4-CYCLOHEXADIENE-1-CARBOXYLATE SYNTHASE"/>
    <property type="match status" value="1"/>
</dbReference>
<evidence type="ECO:0000313" key="5">
    <source>
        <dbReference type="Proteomes" id="UP000790833"/>
    </source>
</evidence>
<dbReference type="EMBL" id="JAHMUF010000016">
    <property type="protein sequence ID" value="KAG7192741.1"/>
    <property type="molecule type" value="Genomic_DNA"/>
</dbReference>
<feature type="domain" description="AB hydrolase-1" evidence="3">
    <location>
        <begin position="71"/>
        <end position="219"/>
    </location>
</feature>
<dbReference type="SUPFAM" id="SSF53474">
    <property type="entry name" value="alpha/beta-Hydrolases"/>
    <property type="match status" value="2"/>
</dbReference>
<evidence type="ECO:0000259" key="3">
    <source>
        <dbReference type="Pfam" id="PF00561"/>
    </source>
</evidence>
<dbReference type="InterPro" id="IPR051601">
    <property type="entry name" value="Serine_prot/Carboxylest_S33"/>
</dbReference>
<dbReference type="GeneID" id="66114898"/>